<dbReference type="PANTHER" id="PTHR43478:SF1">
    <property type="entry name" value="NA+_H+ ANTIPORTER NHAC-LIKE C-TERMINAL DOMAIN-CONTAINING PROTEIN"/>
    <property type="match status" value="1"/>
</dbReference>
<dbReference type="EMBL" id="JBBMFS010000010">
    <property type="protein sequence ID" value="MEQ2555667.1"/>
    <property type="molecule type" value="Genomic_DNA"/>
</dbReference>
<dbReference type="Pfam" id="PF03553">
    <property type="entry name" value="Na_H_antiporter"/>
    <property type="match status" value="1"/>
</dbReference>
<sequence>MEQMMEYVPNMYATFWALVPPLVAIILALVTKEVYSSLFIGIVIGGLFYGNIFQQGFSFEKSVLHIFEDGLVGVLSDPYNVGILIFLVVLGIMVSMMNKAGGSAAFGQWAGRHIKTRIGAQLSAVLLGMLIFIDDYFNCLTVGSVMRPVTDKHQVSRAKLAYIIDATAAPICIIAPISSWAAAVTGFVEGEDGFAVFMNAIPYNYYALLTIIAMLTMVLFKIDFGAMAVHEANAAKGDLYTTPERPYANSAPDTVKGRGTVVDLLFPIITLIICCIIGMIYTGGFFSGTGFVEAFSGSDASVGLMLGSFFALVITIVFYALRKVLTFTESCGCLPEGFKAMVPAILILTFAWTLKGMTDSLGAKEYVAGLVGGISGPWLALFPAVVFVVGAFLAFATGTSWGTFGILIPIVVSTFSGTNHTMMIISISACMAGAVCGDHCSPISDTTIMASAGAQCSHINHVSTQLPYVLVVAAVSCITYIIAGFVQSPVLPLVIGIVLMVGTLFGIKYLMKNIGVRDKKDKVQ</sequence>
<feature type="transmembrane region" description="Helical" evidence="6">
    <location>
        <begin position="37"/>
        <end position="57"/>
    </location>
</feature>
<feature type="transmembrane region" description="Helical" evidence="6">
    <location>
        <begin position="12"/>
        <end position="31"/>
    </location>
</feature>
<feature type="transmembrane region" description="Helical" evidence="6">
    <location>
        <begin position="78"/>
        <end position="98"/>
    </location>
</feature>
<accession>A0ABV1H981</accession>
<evidence type="ECO:0000259" key="7">
    <source>
        <dbReference type="Pfam" id="PF03553"/>
    </source>
</evidence>
<evidence type="ECO:0000313" key="8">
    <source>
        <dbReference type="EMBL" id="MEQ2555667.1"/>
    </source>
</evidence>
<dbReference type="InterPro" id="IPR018461">
    <property type="entry name" value="Na/H_Antiport_NhaC-like_C"/>
</dbReference>
<protein>
    <submittedName>
        <fullName evidence="8">Na+/H+ antiporter NhaC family protein</fullName>
    </submittedName>
</protein>
<feature type="transmembrane region" description="Helical" evidence="6">
    <location>
        <begin position="491"/>
        <end position="511"/>
    </location>
</feature>
<gene>
    <name evidence="8" type="ORF">WMO37_11745</name>
</gene>
<keyword evidence="5 6" id="KW-0472">Membrane</keyword>
<proteinExistence type="predicted"/>
<evidence type="ECO:0000313" key="9">
    <source>
        <dbReference type="Proteomes" id="UP001546774"/>
    </source>
</evidence>
<dbReference type="Proteomes" id="UP001546774">
    <property type="component" value="Unassembled WGS sequence"/>
</dbReference>
<evidence type="ECO:0000256" key="6">
    <source>
        <dbReference type="SAM" id="Phobius"/>
    </source>
</evidence>
<evidence type="ECO:0000256" key="4">
    <source>
        <dbReference type="ARBA" id="ARBA00022989"/>
    </source>
</evidence>
<feature type="transmembrane region" description="Helical" evidence="6">
    <location>
        <begin position="203"/>
        <end position="220"/>
    </location>
</feature>
<organism evidence="8 9">
    <name type="scientific">Lachnospira intestinalis</name>
    <dbReference type="NCBI Taxonomy" id="3133158"/>
    <lineage>
        <taxon>Bacteria</taxon>
        <taxon>Bacillati</taxon>
        <taxon>Bacillota</taxon>
        <taxon>Clostridia</taxon>
        <taxon>Lachnospirales</taxon>
        <taxon>Lachnospiraceae</taxon>
        <taxon>Lachnospira</taxon>
    </lineage>
</organism>
<keyword evidence="9" id="KW-1185">Reference proteome</keyword>
<comment type="subcellular location">
    <subcellularLocation>
        <location evidence="1">Cell membrane</location>
        <topology evidence="1">Multi-pass membrane protein</topology>
    </subcellularLocation>
</comment>
<reference evidence="8" key="1">
    <citation type="submission" date="2024-03" db="EMBL/GenBank/DDBJ databases">
        <title>Human intestinal bacterial collection.</title>
        <authorList>
            <person name="Pauvert C."/>
            <person name="Hitch T.C.A."/>
            <person name="Clavel T."/>
        </authorList>
    </citation>
    <scope>NUCLEOTIDE SEQUENCE [LARGE SCALE GENOMIC DNA]</scope>
    <source>
        <strain evidence="8">CLA-AA-H89B</strain>
    </source>
</reference>
<evidence type="ECO:0000256" key="3">
    <source>
        <dbReference type="ARBA" id="ARBA00022692"/>
    </source>
</evidence>
<evidence type="ECO:0000256" key="1">
    <source>
        <dbReference type="ARBA" id="ARBA00004651"/>
    </source>
</evidence>
<feature type="transmembrane region" description="Helical" evidence="6">
    <location>
        <begin position="118"/>
        <end position="139"/>
    </location>
</feature>
<evidence type="ECO:0000256" key="5">
    <source>
        <dbReference type="ARBA" id="ARBA00023136"/>
    </source>
</evidence>
<feature type="domain" description="Na+/H+ antiporter NhaC-like C-terminal" evidence="7">
    <location>
        <begin position="172"/>
        <end position="485"/>
    </location>
</feature>
<keyword evidence="3 6" id="KW-0812">Transmembrane</keyword>
<feature type="transmembrane region" description="Helical" evidence="6">
    <location>
        <begin position="264"/>
        <end position="282"/>
    </location>
</feature>
<comment type="caution">
    <text evidence="8">The sequence shown here is derived from an EMBL/GenBank/DDBJ whole genome shotgun (WGS) entry which is preliminary data.</text>
</comment>
<feature type="transmembrane region" description="Helical" evidence="6">
    <location>
        <begin position="333"/>
        <end position="354"/>
    </location>
</feature>
<feature type="transmembrane region" description="Helical" evidence="6">
    <location>
        <begin position="160"/>
        <end position="183"/>
    </location>
</feature>
<dbReference type="PANTHER" id="PTHR43478">
    <property type="entry name" value="NA+/H+ ANTIPORTER-RELATED"/>
    <property type="match status" value="1"/>
</dbReference>
<keyword evidence="4 6" id="KW-1133">Transmembrane helix</keyword>
<keyword evidence="2" id="KW-1003">Cell membrane</keyword>
<feature type="transmembrane region" description="Helical" evidence="6">
    <location>
        <begin position="466"/>
        <end position="485"/>
    </location>
</feature>
<evidence type="ECO:0000256" key="2">
    <source>
        <dbReference type="ARBA" id="ARBA00022475"/>
    </source>
</evidence>
<name>A0ABV1H981_9FIRM</name>
<feature type="transmembrane region" description="Helical" evidence="6">
    <location>
        <begin position="302"/>
        <end position="321"/>
    </location>
</feature>
<feature type="transmembrane region" description="Helical" evidence="6">
    <location>
        <begin position="374"/>
        <end position="396"/>
    </location>
</feature>